<dbReference type="Pfam" id="PF14223">
    <property type="entry name" value="Retrotran_gag_2"/>
    <property type="match status" value="1"/>
</dbReference>
<dbReference type="AlphaFoldDB" id="A0AAV0UK11"/>
<sequence length="232" mass="26099">MSSDQYSAPENSANKFDGDNYATYRRYMRGVFLIKSKGHGVNRDTTSTFAVPRAIDKYVKASNIAFGLMLLHISANHHHVFDDFEEAWVAMEMAEGGHVLHHCNEVLNISAKLSTIRAKIDNQDMVICLVRSLFKIEENDVINLEMESAALRSQYVEKVLTNEHIKIQGNKMTLVKTKEATKVFSVESEFVVYVLQIIRAHGGKVLTKQKKENRGDLRGGNNASGRVAIQVQ</sequence>
<accession>A0AAV0UK11</accession>
<keyword evidence="2" id="KW-1185">Reference proteome</keyword>
<comment type="caution">
    <text evidence="1">The sequence shown here is derived from an EMBL/GenBank/DDBJ whole genome shotgun (WGS) entry which is preliminary data.</text>
</comment>
<name>A0AAV0UK11_HYABA</name>
<evidence type="ECO:0000313" key="2">
    <source>
        <dbReference type="Proteomes" id="UP001162031"/>
    </source>
</evidence>
<protein>
    <submittedName>
        <fullName evidence="1">Uncharacterized protein</fullName>
    </submittedName>
</protein>
<evidence type="ECO:0000313" key="1">
    <source>
        <dbReference type="EMBL" id="CAI5737195.1"/>
    </source>
</evidence>
<organism evidence="1 2">
    <name type="scientific">Hyaloperonospora brassicae</name>
    <name type="common">Brassica downy mildew</name>
    <name type="synonym">Peronospora brassicae</name>
    <dbReference type="NCBI Taxonomy" id="162125"/>
    <lineage>
        <taxon>Eukaryota</taxon>
        <taxon>Sar</taxon>
        <taxon>Stramenopiles</taxon>
        <taxon>Oomycota</taxon>
        <taxon>Peronosporomycetes</taxon>
        <taxon>Peronosporales</taxon>
        <taxon>Peronosporaceae</taxon>
        <taxon>Hyaloperonospora</taxon>
    </lineage>
</organism>
<gene>
    <name evidence="1" type="ORF">HBR001_LOCUS7076</name>
</gene>
<dbReference type="Proteomes" id="UP001162031">
    <property type="component" value="Unassembled WGS sequence"/>
</dbReference>
<reference evidence="1" key="1">
    <citation type="submission" date="2022-12" db="EMBL/GenBank/DDBJ databases">
        <authorList>
            <person name="Webb A."/>
        </authorList>
    </citation>
    <scope>NUCLEOTIDE SEQUENCE</scope>
    <source>
        <strain evidence="1">Hp1</strain>
    </source>
</reference>
<proteinExistence type="predicted"/>
<dbReference type="EMBL" id="CANTFL010001332">
    <property type="protein sequence ID" value="CAI5737195.1"/>
    <property type="molecule type" value="Genomic_DNA"/>
</dbReference>